<dbReference type="InterPro" id="IPR036028">
    <property type="entry name" value="SH3-like_dom_sf"/>
</dbReference>
<dbReference type="EMBL" id="KN831781">
    <property type="protein sequence ID" value="KIM41178.1"/>
    <property type="molecule type" value="Genomic_DNA"/>
</dbReference>
<keyword evidence="4" id="KW-1185">Reference proteome</keyword>
<feature type="transmembrane region" description="Helical" evidence="2">
    <location>
        <begin position="290"/>
        <end position="309"/>
    </location>
</feature>
<evidence type="ECO:0008006" key="5">
    <source>
        <dbReference type="Google" id="ProtNLM"/>
    </source>
</evidence>
<feature type="compositionally biased region" description="Pro residues" evidence="1">
    <location>
        <begin position="79"/>
        <end position="92"/>
    </location>
</feature>
<feature type="compositionally biased region" description="Low complexity" evidence="1">
    <location>
        <begin position="249"/>
        <end position="271"/>
    </location>
</feature>
<evidence type="ECO:0000313" key="4">
    <source>
        <dbReference type="Proteomes" id="UP000053424"/>
    </source>
</evidence>
<feature type="compositionally biased region" description="Low complexity" evidence="1">
    <location>
        <begin position="113"/>
        <end position="136"/>
    </location>
</feature>
<feature type="compositionally biased region" description="Polar residues" evidence="1">
    <location>
        <begin position="154"/>
        <end position="173"/>
    </location>
</feature>
<dbReference type="Proteomes" id="UP000053424">
    <property type="component" value="Unassembled WGS sequence"/>
</dbReference>
<feature type="compositionally biased region" description="Low complexity" evidence="1">
    <location>
        <begin position="51"/>
        <end position="78"/>
    </location>
</feature>
<feature type="compositionally biased region" description="Polar residues" evidence="1">
    <location>
        <begin position="237"/>
        <end position="248"/>
    </location>
</feature>
<dbReference type="SUPFAM" id="SSF50044">
    <property type="entry name" value="SH3-domain"/>
    <property type="match status" value="1"/>
</dbReference>
<protein>
    <recommendedName>
        <fullName evidence="5">SH3 domain-containing protein</fullName>
    </recommendedName>
</protein>
<dbReference type="Gene3D" id="2.30.30.40">
    <property type="entry name" value="SH3 Domains"/>
    <property type="match status" value="1"/>
</dbReference>
<gene>
    <name evidence="3" type="ORF">M413DRAFT_412247</name>
</gene>
<name>A0A0C2XU65_HEBCY</name>
<reference evidence="3 4" key="1">
    <citation type="submission" date="2014-04" db="EMBL/GenBank/DDBJ databases">
        <authorList>
            <consortium name="DOE Joint Genome Institute"/>
            <person name="Kuo A."/>
            <person name="Gay G."/>
            <person name="Dore J."/>
            <person name="Kohler A."/>
            <person name="Nagy L.G."/>
            <person name="Floudas D."/>
            <person name="Copeland A."/>
            <person name="Barry K.W."/>
            <person name="Cichocki N."/>
            <person name="Veneault-Fourrey C."/>
            <person name="LaButti K."/>
            <person name="Lindquist E.A."/>
            <person name="Lipzen A."/>
            <person name="Lundell T."/>
            <person name="Morin E."/>
            <person name="Murat C."/>
            <person name="Sun H."/>
            <person name="Tunlid A."/>
            <person name="Henrissat B."/>
            <person name="Grigoriev I.V."/>
            <person name="Hibbett D.S."/>
            <person name="Martin F."/>
            <person name="Nordberg H.P."/>
            <person name="Cantor M.N."/>
            <person name="Hua S.X."/>
        </authorList>
    </citation>
    <scope>NUCLEOTIDE SEQUENCE [LARGE SCALE GENOMIC DNA]</scope>
    <source>
        <strain evidence="4">h7</strain>
    </source>
</reference>
<dbReference type="OrthoDB" id="5340910at2759"/>
<reference evidence="4" key="2">
    <citation type="submission" date="2015-01" db="EMBL/GenBank/DDBJ databases">
        <title>Evolutionary Origins and Diversification of the Mycorrhizal Mutualists.</title>
        <authorList>
            <consortium name="DOE Joint Genome Institute"/>
            <consortium name="Mycorrhizal Genomics Consortium"/>
            <person name="Kohler A."/>
            <person name="Kuo A."/>
            <person name="Nagy L.G."/>
            <person name="Floudas D."/>
            <person name="Copeland A."/>
            <person name="Barry K.W."/>
            <person name="Cichocki N."/>
            <person name="Veneault-Fourrey C."/>
            <person name="LaButti K."/>
            <person name="Lindquist E.A."/>
            <person name="Lipzen A."/>
            <person name="Lundell T."/>
            <person name="Morin E."/>
            <person name="Murat C."/>
            <person name="Riley R."/>
            <person name="Ohm R."/>
            <person name="Sun H."/>
            <person name="Tunlid A."/>
            <person name="Henrissat B."/>
            <person name="Grigoriev I.V."/>
            <person name="Hibbett D.S."/>
            <person name="Martin F."/>
        </authorList>
    </citation>
    <scope>NUCLEOTIDE SEQUENCE [LARGE SCALE GENOMIC DNA]</scope>
    <source>
        <strain evidence="4">h7</strain>
    </source>
</reference>
<keyword evidence="2" id="KW-0472">Membrane</keyword>
<dbReference type="HOGENOM" id="CLU_027659_0_0_1"/>
<feature type="region of interest" description="Disordered" evidence="1">
    <location>
        <begin position="216"/>
        <end position="282"/>
    </location>
</feature>
<dbReference type="AlphaFoldDB" id="A0A0C2XU65"/>
<evidence type="ECO:0000313" key="3">
    <source>
        <dbReference type="EMBL" id="KIM41178.1"/>
    </source>
</evidence>
<evidence type="ECO:0000256" key="2">
    <source>
        <dbReference type="SAM" id="Phobius"/>
    </source>
</evidence>
<proteinExistence type="predicted"/>
<feature type="region of interest" description="Disordered" evidence="1">
    <location>
        <begin position="51"/>
        <end position="180"/>
    </location>
</feature>
<sequence length="625" mass="64473">MNANRRTLAASSIVDATIHPREPQLIVLPIPIPSIPIVAPIISPIIGGSTPSTSPVTTIPTNTLPSAQSTLPTTSPSAQPTPPSDQSTPPPAQSTVAPVTLPSAQPAPSVVQPITPSSSPVPNNVGVSNPTSVSTPLLASDGSTSPVPVLAVHSTGTLPGSTKQFGSSESSPTIGGGATPLSVTSIASPASIFTSEGGAGGAGTLSSSVGTLGSGTLGSATSDPSSFSHGAVVSSGDAPTSQVSLPTVSNSAGGSNTTSAGGSSSTATGNGPDPPSNSGSEKRHISRGTIIAIAVISIALLFGLLVLFVRRRSRARRTKRANTWWFSRKHTFQPYGDRNSTEVLIGSRSARGSFASTVDHPFHATLHDSDAPNIHPPPPMAELGRGNASSLPFAIQPSGQNFEFPDQRFSRGSIQSENSQYLFVNLRNSLEDHTPVPGRSFSPLRSFAFPKPPSPIGDRTVAHSRAPDFNGTLTAMMKRPNNFDSISSPFPATPSVPATSSLIGSDPFASNPLRDNDPFEDPQPDTAPATLREIIHRPYQRASEDEVTVSVGEYVHVLTTFDDGWAYVVKLPPMGSGGGDNEDISGGGKGLIPVDCLMEAGEDSPSFTASKRVSSYEDGPTFHAL</sequence>
<dbReference type="STRING" id="686832.A0A0C2XU65"/>
<evidence type="ECO:0000256" key="1">
    <source>
        <dbReference type="SAM" id="MobiDB-lite"/>
    </source>
</evidence>
<keyword evidence="2" id="KW-0812">Transmembrane</keyword>
<organism evidence="3 4">
    <name type="scientific">Hebeloma cylindrosporum</name>
    <dbReference type="NCBI Taxonomy" id="76867"/>
    <lineage>
        <taxon>Eukaryota</taxon>
        <taxon>Fungi</taxon>
        <taxon>Dikarya</taxon>
        <taxon>Basidiomycota</taxon>
        <taxon>Agaricomycotina</taxon>
        <taxon>Agaricomycetes</taxon>
        <taxon>Agaricomycetidae</taxon>
        <taxon>Agaricales</taxon>
        <taxon>Agaricineae</taxon>
        <taxon>Hymenogastraceae</taxon>
        <taxon>Hebeloma</taxon>
    </lineage>
</organism>
<keyword evidence="2" id="KW-1133">Transmembrane helix</keyword>
<feature type="region of interest" description="Disordered" evidence="1">
    <location>
        <begin position="603"/>
        <end position="625"/>
    </location>
</feature>
<accession>A0A0C2XU65</accession>